<feature type="chain" id="PRO_5015460834" evidence="2">
    <location>
        <begin position="22"/>
        <end position="247"/>
    </location>
</feature>
<organism evidence="3 4">
    <name type="scientific">Solimicrobium silvestre</name>
    <dbReference type="NCBI Taxonomy" id="2099400"/>
    <lineage>
        <taxon>Bacteria</taxon>
        <taxon>Pseudomonadati</taxon>
        <taxon>Pseudomonadota</taxon>
        <taxon>Betaproteobacteria</taxon>
        <taxon>Burkholderiales</taxon>
        <taxon>Oxalobacteraceae</taxon>
        <taxon>Solimicrobium</taxon>
    </lineage>
</organism>
<dbReference type="PANTHER" id="PTHR36920">
    <property type="match status" value="1"/>
</dbReference>
<evidence type="ECO:0000256" key="2">
    <source>
        <dbReference type="SAM" id="SignalP"/>
    </source>
</evidence>
<comment type="subcellular location">
    <subcellularLocation>
        <location evidence="1">Cell outer membrane</location>
    </subcellularLocation>
</comment>
<dbReference type="SUPFAM" id="SSF56925">
    <property type="entry name" value="OMPA-like"/>
    <property type="match status" value="1"/>
</dbReference>
<dbReference type="Pfam" id="PF03922">
    <property type="entry name" value="OmpW"/>
    <property type="match status" value="1"/>
</dbReference>
<protein>
    <submittedName>
        <fullName evidence="3">Outer membrane protein W</fullName>
    </submittedName>
</protein>
<reference evidence="3 4" key="1">
    <citation type="submission" date="2018-02" db="EMBL/GenBank/DDBJ databases">
        <title>Solimicrobium silvestre gen. nov., sp. nov., isolated from alpine forest soil.</title>
        <authorList>
            <person name="Margesin R."/>
            <person name="Albuquerque L."/>
            <person name="Zhang D.-C."/>
            <person name="Froufe H.J.C."/>
            <person name="Severino R."/>
            <person name="Roxo I."/>
            <person name="Egas C."/>
            <person name="Da Costa M.S."/>
        </authorList>
    </citation>
    <scope>NUCLEOTIDE SEQUENCE [LARGE SCALE GENOMIC DNA]</scope>
    <source>
        <strain evidence="3 4">S20-91</strain>
    </source>
</reference>
<dbReference type="RefSeq" id="WP_105533365.1">
    <property type="nucleotide sequence ID" value="NZ_PUGF01000020.1"/>
</dbReference>
<dbReference type="InterPro" id="IPR011250">
    <property type="entry name" value="OMP/PagP_B-barrel"/>
</dbReference>
<sequence>MQFQITSAAKFAALAILAASAAPSFAQSAGDTVVSAGWAHIAPQDSSTPLVITSPNIPGVAGPKVGSGASVDPTNTLEVSIDRFLTDNWVASLDIGVPPTYKLIGTGTFAPIGQIGTAKQWAPALLGKYYFGTAQTAFRPILGLGIAHVSYSDVSLSNSFQTYGQQQGFDSSAVSTAKLGSSWVPVFNAGASYAIDKDWYASFTVSYVKLKTTADLTINPTLVGSVQGNTTLTLNPIVLYAAIGYRF</sequence>
<dbReference type="AlphaFoldDB" id="A0A2S9GVE7"/>
<evidence type="ECO:0000313" key="3">
    <source>
        <dbReference type="EMBL" id="PRC91681.1"/>
    </source>
</evidence>
<name>A0A2S9GVE7_9BURK</name>
<gene>
    <name evidence="3" type="ORF">S2091_3619</name>
</gene>
<keyword evidence="4" id="KW-1185">Reference proteome</keyword>
<evidence type="ECO:0000313" key="4">
    <source>
        <dbReference type="Proteomes" id="UP000237839"/>
    </source>
</evidence>
<dbReference type="OrthoDB" id="9807574at2"/>
<comment type="caution">
    <text evidence="3">The sequence shown here is derived from an EMBL/GenBank/DDBJ whole genome shotgun (WGS) entry which is preliminary data.</text>
</comment>
<proteinExistence type="predicted"/>
<dbReference type="GO" id="GO:0055085">
    <property type="term" value="P:transmembrane transport"/>
    <property type="evidence" value="ECO:0007669"/>
    <property type="project" value="TreeGrafter"/>
</dbReference>
<dbReference type="Gene3D" id="2.40.160.20">
    <property type="match status" value="1"/>
</dbReference>
<dbReference type="InterPro" id="IPR005618">
    <property type="entry name" value="OMPW"/>
</dbReference>
<keyword evidence="2" id="KW-0732">Signal</keyword>
<feature type="signal peptide" evidence="2">
    <location>
        <begin position="1"/>
        <end position="21"/>
    </location>
</feature>
<evidence type="ECO:0000256" key="1">
    <source>
        <dbReference type="ARBA" id="ARBA00004442"/>
    </source>
</evidence>
<dbReference type="EMBL" id="PUGF01000020">
    <property type="protein sequence ID" value="PRC91681.1"/>
    <property type="molecule type" value="Genomic_DNA"/>
</dbReference>
<dbReference type="Proteomes" id="UP000237839">
    <property type="component" value="Unassembled WGS sequence"/>
</dbReference>
<dbReference type="PANTHER" id="PTHR36920:SF1">
    <property type="entry name" value="OUTER MEMBRANE PROTEIN W"/>
    <property type="match status" value="1"/>
</dbReference>
<dbReference type="GO" id="GO:0009279">
    <property type="term" value="C:cell outer membrane"/>
    <property type="evidence" value="ECO:0007669"/>
    <property type="project" value="UniProtKB-SubCell"/>
</dbReference>
<accession>A0A2S9GVE7</accession>